<sequence length="485" mass="49667">MFQIGIDIRANPRVARFVKQPAPHVFVIAGSGNASGRAPETDAEQFPTTARHWSAGDSWAAIGSRLYHGPWETGAIARPDASANFGWARSFATAYQIANPDNPVHLIGIARDGAGLVNSQWTRGSAEYQTAVARVNSAMSALPDNAVLAGILWHQGEADSQTQAARNGHATALAALVGNLREDIDAASATTPFVVGGHFPLSGLYHPTIQSSCQSLPNSVAFAGYADPSNPVEVSLFDGLHADAPSLHALGLRYLDGLSEAAANTTIGSASAITTGALGHYALPRALVSSVQGVALGAPAAERMLIVAVTARADTAVRPIGVRVGGTPLTRAGTPEVDAYLCGVTLFYGRVPTGSSATLDVTFDTLPYNAQAAACVLPVYGARMHPASARGLATIRVVGNTTAISATVAADQGDLVFACAAGTSSGTAVSSVNLGQTLTTSAGNSNYGVHSAAGIRTSSGDLTVAYAFDRTVARVALSTLVLRPA</sequence>
<name>A0ABT2Z7U2_9RHOB</name>
<evidence type="ECO:0000259" key="2">
    <source>
        <dbReference type="Pfam" id="PF03629"/>
    </source>
</evidence>
<dbReference type="PANTHER" id="PTHR31988:SF19">
    <property type="entry name" value="9-O-ACETYL-N-ACETYLNEURAMINIC ACID DEACETYLASE-RELATED"/>
    <property type="match status" value="1"/>
</dbReference>
<feature type="domain" description="Sialate O-acetylesterase" evidence="2">
    <location>
        <begin position="24"/>
        <end position="256"/>
    </location>
</feature>
<organism evidence="3 4">
    <name type="scientific">Albidovulum marisflavi</name>
    <dbReference type="NCBI Taxonomy" id="2984159"/>
    <lineage>
        <taxon>Bacteria</taxon>
        <taxon>Pseudomonadati</taxon>
        <taxon>Pseudomonadota</taxon>
        <taxon>Alphaproteobacteria</taxon>
        <taxon>Rhodobacterales</taxon>
        <taxon>Paracoccaceae</taxon>
        <taxon>Albidovulum</taxon>
    </lineage>
</organism>
<evidence type="ECO:0000313" key="4">
    <source>
        <dbReference type="Proteomes" id="UP001652542"/>
    </source>
</evidence>
<dbReference type="InterPro" id="IPR005181">
    <property type="entry name" value="SASA"/>
</dbReference>
<reference evidence="3 4" key="1">
    <citation type="submission" date="2022-10" db="EMBL/GenBank/DDBJ databases">
        <title>Defluviimonas sp. nov., isolated from ocean surface water.</title>
        <authorList>
            <person name="He W."/>
            <person name="Wang L."/>
            <person name="Zhang D.-F."/>
        </authorList>
    </citation>
    <scope>NUCLEOTIDE SEQUENCE [LARGE SCALE GENOMIC DNA]</scope>
    <source>
        <strain evidence="3 4">WL0002</strain>
    </source>
</reference>
<dbReference type="EMBL" id="JAOWKY010000001">
    <property type="protein sequence ID" value="MCV2867097.1"/>
    <property type="molecule type" value="Genomic_DNA"/>
</dbReference>
<dbReference type="Pfam" id="PF03629">
    <property type="entry name" value="SASA"/>
    <property type="match status" value="1"/>
</dbReference>
<dbReference type="InterPro" id="IPR036514">
    <property type="entry name" value="SGNH_hydro_sf"/>
</dbReference>
<dbReference type="RefSeq" id="WP_263732769.1">
    <property type="nucleotide sequence ID" value="NZ_JAOWKY010000001.1"/>
</dbReference>
<dbReference type="InterPro" id="IPR052940">
    <property type="entry name" value="Carb_Esterase_6"/>
</dbReference>
<proteinExistence type="predicted"/>
<protein>
    <submittedName>
        <fullName evidence="3">Sialate O-acetylesterase</fullName>
    </submittedName>
</protein>
<keyword evidence="1" id="KW-0378">Hydrolase</keyword>
<evidence type="ECO:0000256" key="1">
    <source>
        <dbReference type="ARBA" id="ARBA00022801"/>
    </source>
</evidence>
<evidence type="ECO:0000313" key="3">
    <source>
        <dbReference type="EMBL" id="MCV2867097.1"/>
    </source>
</evidence>
<accession>A0ABT2Z7U2</accession>
<dbReference type="Proteomes" id="UP001652542">
    <property type="component" value="Unassembled WGS sequence"/>
</dbReference>
<dbReference type="SUPFAM" id="SSF52266">
    <property type="entry name" value="SGNH hydrolase"/>
    <property type="match status" value="1"/>
</dbReference>
<dbReference type="Gene3D" id="3.40.50.1110">
    <property type="entry name" value="SGNH hydrolase"/>
    <property type="match status" value="1"/>
</dbReference>
<keyword evidence="4" id="KW-1185">Reference proteome</keyword>
<comment type="caution">
    <text evidence="3">The sequence shown here is derived from an EMBL/GenBank/DDBJ whole genome shotgun (WGS) entry which is preliminary data.</text>
</comment>
<gene>
    <name evidence="3" type="ORF">OEW28_00470</name>
</gene>
<dbReference type="PANTHER" id="PTHR31988">
    <property type="entry name" value="ESTERASE, PUTATIVE (DUF303)-RELATED"/>
    <property type="match status" value="1"/>
</dbReference>